<comment type="subcellular location">
    <subcellularLocation>
        <location evidence="1">Secreted</location>
    </subcellularLocation>
</comment>
<dbReference type="InterPro" id="IPR019791">
    <property type="entry name" value="Haem_peroxidase_animal"/>
</dbReference>
<keyword evidence="4" id="KW-0479">Metal-binding</keyword>
<gene>
    <name evidence="6 7" type="primary">LOC111123883</name>
</gene>
<evidence type="ECO:0000256" key="2">
    <source>
        <dbReference type="ARBA" id="ARBA00022525"/>
    </source>
</evidence>
<keyword evidence="4" id="KW-0408">Iron</keyword>
<feature type="binding site" description="axial binding residue" evidence="4">
    <location>
        <position position="374"/>
    </location>
    <ligand>
        <name>heme b</name>
        <dbReference type="ChEBI" id="CHEBI:60344"/>
    </ligand>
    <ligandPart>
        <name>Fe</name>
        <dbReference type="ChEBI" id="CHEBI:18248"/>
    </ligandPart>
</feature>
<evidence type="ECO:0000313" key="5">
    <source>
        <dbReference type="Proteomes" id="UP000694844"/>
    </source>
</evidence>
<dbReference type="PANTHER" id="PTHR11475">
    <property type="entry name" value="OXIDASE/PEROXIDASE"/>
    <property type="match status" value="1"/>
</dbReference>
<dbReference type="GO" id="GO:0046872">
    <property type="term" value="F:metal ion binding"/>
    <property type="evidence" value="ECO:0007669"/>
    <property type="project" value="UniProtKB-KW"/>
</dbReference>
<evidence type="ECO:0000313" key="7">
    <source>
        <dbReference type="RefSeq" id="XP_022322240.1"/>
    </source>
</evidence>
<dbReference type="InterPro" id="IPR037120">
    <property type="entry name" value="Haem_peroxidase_sf_animal"/>
</dbReference>
<accession>A0A8B8D3E5</accession>
<dbReference type="FunFam" id="1.10.640.10:FF:000003">
    <property type="entry name" value="chorion peroxidase"/>
    <property type="match status" value="1"/>
</dbReference>
<dbReference type="PROSITE" id="PS50292">
    <property type="entry name" value="PEROXIDASE_3"/>
    <property type="match status" value="1"/>
</dbReference>
<dbReference type="AlphaFoldDB" id="A0A8B8D3E5"/>
<dbReference type="RefSeq" id="XP_022322240.1">
    <property type="nucleotide sequence ID" value="XM_022466532.1"/>
</dbReference>
<dbReference type="PRINTS" id="PR00457">
    <property type="entry name" value="ANPEROXIDASE"/>
</dbReference>
<sequence length="618" mass="70158">MSPEQRVLQLALVLFVTTLGLREYQILLILIQSEDIWDTGRQAQHLCGNTAPEVTCDPEYRYRSADGSCNNLKHPHWGRSHTAQERFLLPEYDNGLDSPRLRGGNQTLLPSSREISNLLFQNSGNGTSLDTRLNLLHMSFGQFLDHDLALTSVIKGNFSCCGADQHRPECLSIAVPDQDPFFTTVCMPMTRSAWVFVNHRNTCRREQINDVTSYLDASNVYGSNEEKAKTLRTFINGTLRERDGGLPDGGTSKCVLKGPSDYCQDAGDIRVNVVPNLGSVHLLFVRYHNYIARHLGAMNPSWEDETLYQETRAILVAILQHVVYNEYLPLVLGNHVMKQYQLFPKPVGFNTVYDETVHSSTRNAFAAAAFRFGHSQVTNAQKQYNRMLSQTGSWPIEDTYHSPHVCVQNGGESSEGVLRWQLVEPSAKSDSFFENGIRDKLFMDSDGNSLDLPALNVQRGRDHGLPPYWKWREFCALNHTHLTDHGITEKTKLETIYRDFRDIDLFSGAMTELPLEGAIVGPTFACLIARQFVLYKTGDRFWYENSHRQGLTEDQLNEIKKITMSSIVCRSAEVDDVNQNAFVVLRQLTNSTVPCETLKHMDWTLWKDKSRKPHLSTM</sequence>
<dbReference type="InterPro" id="IPR010255">
    <property type="entry name" value="Haem_peroxidase_sf"/>
</dbReference>
<keyword evidence="2" id="KW-0964">Secreted</keyword>
<dbReference type="GO" id="GO:0005576">
    <property type="term" value="C:extracellular region"/>
    <property type="evidence" value="ECO:0007669"/>
    <property type="project" value="UniProtKB-SubCell"/>
</dbReference>
<dbReference type="GO" id="GO:0020037">
    <property type="term" value="F:heme binding"/>
    <property type="evidence" value="ECO:0007669"/>
    <property type="project" value="InterPro"/>
</dbReference>
<dbReference type="RefSeq" id="XP_022322239.1">
    <property type="nucleotide sequence ID" value="XM_022466531.1"/>
</dbReference>
<dbReference type="GO" id="GO:0006979">
    <property type="term" value="P:response to oxidative stress"/>
    <property type="evidence" value="ECO:0007669"/>
    <property type="project" value="InterPro"/>
</dbReference>
<dbReference type="SUPFAM" id="SSF48113">
    <property type="entry name" value="Heme-dependent peroxidases"/>
    <property type="match status" value="1"/>
</dbReference>
<dbReference type="OrthoDB" id="6505174at2759"/>
<dbReference type="Proteomes" id="UP000694844">
    <property type="component" value="Chromosome 3"/>
</dbReference>
<keyword evidence="3" id="KW-0732">Signal</keyword>
<dbReference type="Pfam" id="PF03098">
    <property type="entry name" value="An_peroxidase"/>
    <property type="match status" value="1"/>
</dbReference>
<protein>
    <submittedName>
        <fullName evidence="6 7">Peroxidase-like protein</fullName>
    </submittedName>
</protein>
<dbReference type="KEGG" id="cvn:111123883"/>
<evidence type="ECO:0000256" key="1">
    <source>
        <dbReference type="ARBA" id="ARBA00004613"/>
    </source>
</evidence>
<reference evidence="6 7" key="1">
    <citation type="submission" date="2025-04" db="UniProtKB">
        <authorList>
            <consortium name="RefSeq"/>
        </authorList>
    </citation>
    <scope>IDENTIFICATION</scope>
    <source>
        <tissue evidence="6 7">Whole sample</tissue>
    </source>
</reference>
<dbReference type="CDD" id="cd09823">
    <property type="entry name" value="peroxinectin_like"/>
    <property type="match status" value="1"/>
</dbReference>
<proteinExistence type="predicted"/>
<evidence type="ECO:0000256" key="4">
    <source>
        <dbReference type="PIRSR" id="PIRSR619791-2"/>
    </source>
</evidence>
<evidence type="ECO:0000256" key="3">
    <source>
        <dbReference type="ARBA" id="ARBA00022729"/>
    </source>
</evidence>
<dbReference type="GeneID" id="111123883"/>
<organism evidence="5 7">
    <name type="scientific">Crassostrea virginica</name>
    <name type="common">Eastern oyster</name>
    <dbReference type="NCBI Taxonomy" id="6565"/>
    <lineage>
        <taxon>Eukaryota</taxon>
        <taxon>Metazoa</taxon>
        <taxon>Spiralia</taxon>
        <taxon>Lophotrochozoa</taxon>
        <taxon>Mollusca</taxon>
        <taxon>Bivalvia</taxon>
        <taxon>Autobranchia</taxon>
        <taxon>Pteriomorphia</taxon>
        <taxon>Ostreida</taxon>
        <taxon>Ostreoidea</taxon>
        <taxon>Ostreidae</taxon>
        <taxon>Crassostrea</taxon>
    </lineage>
</organism>
<keyword evidence="4" id="KW-0349">Heme</keyword>
<dbReference type="Gene3D" id="1.10.640.10">
    <property type="entry name" value="Haem peroxidase domain superfamily, animal type"/>
    <property type="match status" value="1"/>
</dbReference>
<dbReference type="PANTHER" id="PTHR11475:SF134">
    <property type="entry name" value="LD42267P"/>
    <property type="match status" value="1"/>
</dbReference>
<keyword evidence="5" id="KW-1185">Reference proteome</keyword>
<evidence type="ECO:0000313" key="6">
    <source>
        <dbReference type="RefSeq" id="XP_022322239.1"/>
    </source>
</evidence>
<name>A0A8B8D3E5_CRAVI</name>
<dbReference type="GO" id="GO:0004601">
    <property type="term" value="F:peroxidase activity"/>
    <property type="evidence" value="ECO:0007669"/>
    <property type="project" value="InterPro"/>
</dbReference>